<dbReference type="GO" id="GO:0019432">
    <property type="term" value="P:triglyceride biosynthetic process"/>
    <property type="evidence" value="ECO:0007669"/>
    <property type="project" value="TreeGrafter"/>
</dbReference>
<feature type="domain" description="O-acyltransferase WSD1 C-terminal" evidence="13">
    <location>
        <begin position="323"/>
        <end position="462"/>
    </location>
</feature>
<evidence type="ECO:0000256" key="4">
    <source>
        <dbReference type="ARBA" id="ARBA00013244"/>
    </source>
</evidence>
<dbReference type="GO" id="GO:0051701">
    <property type="term" value="P:biological process involved in interaction with host"/>
    <property type="evidence" value="ECO:0007669"/>
    <property type="project" value="TreeGrafter"/>
</dbReference>
<evidence type="ECO:0000256" key="7">
    <source>
        <dbReference type="ARBA" id="ARBA00022798"/>
    </source>
</evidence>
<keyword evidence="5" id="KW-0444">Lipid biosynthesis</keyword>
<gene>
    <name evidence="14" type="ORF">DSM112329_04516</name>
</gene>
<dbReference type="GO" id="GO:0006071">
    <property type="term" value="P:glycerol metabolic process"/>
    <property type="evidence" value="ECO:0007669"/>
    <property type="project" value="UniProtKB-KW"/>
</dbReference>
<dbReference type="InterPro" id="IPR045034">
    <property type="entry name" value="O-acyltransferase_WSD1-like"/>
</dbReference>
<keyword evidence="9 14" id="KW-0012">Acyltransferase</keyword>
<evidence type="ECO:0000256" key="10">
    <source>
        <dbReference type="ARBA" id="ARBA00048109"/>
    </source>
</evidence>
<feature type="domain" description="O-acyltransferase WSD1-like N-terminal" evidence="12">
    <location>
        <begin position="23"/>
        <end position="283"/>
    </location>
</feature>
<evidence type="ECO:0000256" key="9">
    <source>
        <dbReference type="ARBA" id="ARBA00023315"/>
    </source>
</evidence>
<comment type="pathway">
    <text evidence="1">Glycerolipid metabolism; triacylglycerol biosynthesis.</text>
</comment>
<keyword evidence="7" id="KW-0319">Glycerol metabolism</keyword>
<comment type="catalytic activity">
    <reaction evidence="10">
        <text>an acyl-CoA + a 1,2-diacyl-sn-glycerol = a triacyl-sn-glycerol + CoA</text>
        <dbReference type="Rhea" id="RHEA:10868"/>
        <dbReference type="ChEBI" id="CHEBI:17815"/>
        <dbReference type="ChEBI" id="CHEBI:57287"/>
        <dbReference type="ChEBI" id="CHEBI:58342"/>
        <dbReference type="ChEBI" id="CHEBI:64615"/>
        <dbReference type="EC" id="2.3.1.20"/>
    </reaction>
</comment>
<evidence type="ECO:0000259" key="12">
    <source>
        <dbReference type="Pfam" id="PF03007"/>
    </source>
</evidence>
<organism evidence="14">
    <name type="scientific">Paraconexibacter sp. AEG42_29</name>
    <dbReference type="NCBI Taxonomy" id="2997339"/>
    <lineage>
        <taxon>Bacteria</taxon>
        <taxon>Bacillati</taxon>
        <taxon>Actinomycetota</taxon>
        <taxon>Thermoleophilia</taxon>
        <taxon>Solirubrobacterales</taxon>
        <taxon>Paraconexibacteraceae</taxon>
        <taxon>Paraconexibacter</taxon>
    </lineage>
</organism>
<dbReference type="Pfam" id="PF03007">
    <property type="entry name" value="WS_DGAT_cat"/>
    <property type="match status" value="1"/>
</dbReference>
<dbReference type="AlphaFoldDB" id="A0AAU7B112"/>
<dbReference type="GO" id="GO:0005886">
    <property type="term" value="C:plasma membrane"/>
    <property type="evidence" value="ECO:0007669"/>
    <property type="project" value="TreeGrafter"/>
</dbReference>
<evidence type="ECO:0000256" key="5">
    <source>
        <dbReference type="ARBA" id="ARBA00022516"/>
    </source>
</evidence>
<dbReference type="RefSeq" id="WP_354698818.1">
    <property type="nucleotide sequence ID" value="NZ_CP114014.1"/>
</dbReference>
<feature type="region of interest" description="Disordered" evidence="11">
    <location>
        <begin position="167"/>
        <end position="187"/>
    </location>
</feature>
<evidence type="ECO:0000313" key="14">
    <source>
        <dbReference type="EMBL" id="XAY07628.1"/>
    </source>
</evidence>
<dbReference type="Pfam" id="PF06974">
    <property type="entry name" value="WS_DGAT_C"/>
    <property type="match status" value="1"/>
</dbReference>
<dbReference type="PANTHER" id="PTHR31650:SF1">
    <property type="entry name" value="WAX ESTER SYNTHASE_DIACYLGLYCEROL ACYLTRANSFERASE 4-RELATED"/>
    <property type="match status" value="1"/>
</dbReference>
<dbReference type="InterPro" id="IPR009721">
    <property type="entry name" value="O-acyltransferase_WSD1_C"/>
</dbReference>
<dbReference type="EMBL" id="CP114014">
    <property type="protein sequence ID" value="XAY07628.1"/>
    <property type="molecule type" value="Genomic_DNA"/>
</dbReference>
<dbReference type="GO" id="GO:0001666">
    <property type="term" value="P:response to hypoxia"/>
    <property type="evidence" value="ECO:0007669"/>
    <property type="project" value="TreeGrafter"/>
</dbReference>
<dbReference type="Gene3D" id="3.30.559.10">
    <property type="entry name" value="Chloramphenicol acetyltransferase-like domain"/>
    <property type="match status" value="1"/>
</dbReference>
<proteinExistence type="inferred from homology"/>
<comment type="similarity">
    <text evidence="3">Belongs to the long-chain O-acyltransferase family.</text>
</comment>
<evidence type="ECO:0000256" key="2">
    <source>
        <dbReference type="ARBA" id="ARBA00005189"/>
    </source>
</evidence>
<dbReference type="PANTHER" id="PTHR31650">
    <property type="entry name" value="O-ACYLTRANSFERASE (WSD1-LIKE) FAMILY PROTEIN"/>
    <property type="match status" value="1"/>
</dbReference>
<evidence type="ECO:0000256" key="11">
    <source>
        <dbReference type="SAM" id="MobiDB-lite"/>
    </source>
</evidence>
<accession>A0AAU7B112</accession>
<comment type="pathway">
    <text evidence="2">Lipid metabolism.</text>
</comment>
<evidence type="ECO:0000256" key="8">
    <source>
        <dbReference type="ARBA" id="ARBA00023098"/>
    </source>
</evidence>
<evidence type="ECO:0000256" key="6">
    <source>
        <dbReference type="ARBA" id="ARBA00022679"/>
    </source>
</evidence>
<dbReference type="GO" id="GO:0004144">
    <property type="term" value="F:diacylglycerol O-acyltransferase activity"/>
    <property type="evidence" value="ECO:0007669"/>
    <property type="project" value="UniProtKB-EC"/>
</dbReference>
<keyword evidence="8" id="KW-0443">Lipid metabolism</keyword>
<sequence length="477" mass="50752">MTNTAHEDGVFEWGVADRLNALETIMWRAEVDPALSSTVLALEVLDCEPDWERFYAAHDWGSRIVPRFRERIVDGPAGLGQPSWVQDPSFDLDYHVRRVRLPEGATMRDALDRARDIAKVPFDRAKPPWQAVLIEGLPDGEAVYALKMHHATLDGMAGIQLVAGLHSRQRGPSGPKQTPPLPAAGSTSVVRAVTDQAGRDVRGVVGAVASVPGRLLRFGRPDKAARDLARYVASLQRVLGDSGAAPSPLLADRSTDWWFGALDVEFAPLRAASKAAGASLNDAFLAALLGGFRRYHEEHDVAIEAMPFAMPISIRKEGDPAGGNAFAAARLSGPVAEKDPVARMQAVGAAVRDVRSEPALNGVGAMAPALARLPGPVIAQLAGGLTKANDLQASNVPGLREDAYFAGAKVTRFYGYAPLPGCAAMIVLISHGDTCCVAVNLDPAAIKDPQLFGRCLVEGFTEVLALVPDAPAPVWRG</sequence>
<evidence type="ECO:0000256" key="1">
    <source>
        <dbReference type="ARBA" id="ARBA00004771"/>
    </source>
</evidence>
<evidence type="ECO:0000259" key="13">
    <source>
        <dbReference type="Pfam" id="PF06974"/>
    </source>
</evidence>
<keyword evidence="6 14" id="KW-0808">Transferase</keyword>
<reference evidence="14" key="1">
    <citation type="submission" date="2022-12" db="EMBL/GenBank/DDBJ databases">
        <title>Paraconexibacter alkalitolerans sp. nov. and Baekduia alba sp. nov., isolated from soil and emended description of the genera Paraconexibacter (Chun et al., 2020) and Baekduia (An et al., 2020).</title>
        <authorList>
            <person name="Vieira S."/>
            <person name="Huber K.J."/>
            <person name="Geppert A."/>
            <person name="Wolf J."/>
            <person name="Neumann-Schaal M."/>
            <person name="Muesken M."/>
            <person name="Overmann J."/>
        </authorList>
    </citation>
    <scope>NUCLEOTIDE SEQUENCE</scope>
    <source>
        <strain evidence="14">AEG42_29</strain>
    </source>
</reference>
<dbReference type="SUPFAM" id="SSF52777">
    <property type="entry name" value="CoA-dependent acyltransferases"/>
    <property type="match status" value="2"/>
</dbReference>
<dbReference type="InterPro" id="IPR004255">
    <property type="entry name" value="O-acyltransferase_WSD1_N"/>
</dbReference>
<dbReference type="InterPro" id="IPR023213">
    <property type="entry name" value="CAT-like_dom_sf"/>
</dbReference>
<dbReference type="GO" id="GO:0071731">
    <property type="term" value="P:response to nitric oxide"/>
    <property type="evidence" value="ECO:0007669"/>
    <property type="project" value="TreeGrafter"/>
</dbReference>
<dbReference type="KEGG" id="parq:DSM112329_04516"/>
<evidence type="ECO:0000256" key="3">
    <source>
        <dbReference type="ARBA" id="ARBA00009587"/>
    </source>
</evidence>
<name>A0AAU7B112_9ACTN</name>
<protein>
    <recommendedName>
        <fullName evidence="4">diacylglycerol O-acyltransferase</fullName>
        <ecNumber evidence="4">2.3.1.20</ecNumber>
    </recommendedName>
</protein>
<dbReference type="EC" id="2.3.1.20" evidence="4"/>